<comment type="caution">
    <text evidence="3">The sequence shown here is derived from an EMBL/GenBank/DDBJ whole genome shotgun (WGS) entry which is preliminary data.</text>
</comment>
<gene>
    <name evidence="3" type="ORF">HDE68_002721</name>
</gene>
<name>A0A7W8ZMY3_9SPHI</name>
<protein>
    <recommendedName>
        <fullName evidence="2">eCIS core domain-containing protein</fullName>
    </recommendedName>
</protein>
<feature type="compositionally biased region" description="Polar residues" evidence="1">
    <location>
        <begin position="7"/>
        <end position="31"/>
    </location>
</feature>
<evidence type="ECO:0000313" key="4">
    <source>
        <dbReference type="Proteomes" id="UP000537204"/>
    </source>
</evidence>
<dbReference type="RefSeq" id="WP_221300732.1">
    <property type="nucleotide sequence ID" value="NZ_JACHCE010000004.1"/>
</dbReference>
<evidence type="ECO:0000313" key="3">
    <source>
        <dbReference type="EMBL" id="MBB5636808.1"/>
    </source>
</evidence>
<dbReference type="AlphaFoldDB" id="A0A7W8ZMY3"/>
<sequence>MSLPADKTQQIKAQAPANITVQKQNSSNSPANFVDNRPEAIAQRELQETINNSPRIQQLKAYQEMADSYTHKIKQRKEYIEEDPIHEKSGPIQKKANNTGIPDNLKAGIENLSGYDISDVKVHYNSGKPAQLNAHAYAQGTDIHIANGQEKHLPHEAWHVVQQKQGRVSATRQLKQDVLINDDTGLEAEADQMGQAALSISPVARPVYMKTTAGDTSQRKVIQLITTQIVMNDSYRITQVIIRGRPPRVHKDSMGDHTTAFIVHTEGINIALQGKTLPEAGVYIELLMKDLQHLPGAKFMGIGASGSVGTETGARFMSEFAALNGHINTLKIILTSEMVDFNLGLQHIQLAVSAYLNARELVPFSTINVAAKSKGLAGKGRGESRPAAILSTYERGNGDKLEDFTLINAVYKLFDDQSSAMIAAEPYEPMVQRMSGGLSFGDYKDMETRFMIIWEQHRRSIERMFPKVYAKINGSLHTTHLLKNLETVKAINFIDLRTQMNRHLSLLGNSLRDYQVNFTRSIVYRGALNQKKLEAIARIYGHQSDARALLSEMYIINGQADKMFSGNISEIEQTLFNTQAAVNRTIPQYDPAIEGEMAMKMLASQAPKVLTASSNDPKRTIDHIKAYQHGNPLADFKPVISDIPSRDLSGYKRPGPQGSAGSDNKVPISTLTMGMSTMSIQIVLDSSGGLIRDMLSSGRPPSPFKATMGAHTTSWIVHLDRIRNIIAGKNIPAATAEILVLMASVRTLAESRVYSNKKNLGDNAINIFDTSFAEMNKYAAIDPATSNLIVLQQMINATLSFYNLIPGVSTDKINTSGHGEGTYRQTILRYEFYGHGSQSELRTAIAGLYDGGRSGQMFDLHGTFIRQAYPKAHLFATKGESTVEKRELPKTPIAQDIEEDDSDRQLSTSDVKEMESFKNDGNWLASVNNCLINAITDGAGIARATGDQVVAIRHLIGAPLGEMLYASERILNIITLQLGLQARGVIVLYQGGDGTDQTTTRGAHPIYIYHDGINHFTALQDHVRKPAPIKDEAVAIAED</sequence>
<evidence type="ECO:0000256" key="1">
    <source>
        <dbReference type="SAM" id="MobiDB-lite"/>
    </source>
</evidence>
<evidence type="ECO:0000259" key="2">
    <source>
        <dbReference type="Pfam" id="PF13699"/>
    </source>
</evidence>
<dbReference type="InterPro" id="IPR025295">
    <property type="entry name" value="eCIS_core_dom"/>
</dbReference>
<dbReference type="Pfam" id="PF13699">
    <property type="entry name" value="eCIS_core"/>
    <property type="match status" value="1"/>
</dbReference>
<dbReference type="Proteomes" id="UP000537204">
    <property type="component" value="Unassembled WGS sequence"/>
</dbReference>
<proteinExistence type="predicted"/>
<accession>A0A7W8ZMY3</accession>
<feature type="region of interest" description="Disordered" evidence="1">
    <location>
        <begin position="1"/>
        <end position="32"/>
    </location>
</feature>
<feature type="domain" description="eCIS core" evidence="2">
    <location>
        <begin position="101"/>
        <end position="166"/>
    </location>
</feature>
<organism evidence="3 4">
    <name type="scientific">Pedobacter cryoconitis</name>
    <dbReference type="NCBI Taxonomy" id="188932"/>
    <lineage>
        <taxon>Bacteria</taxon>
        <taxon>Pseudomonadati</taxon>
        <taxon>Bacteroidota</taxon>
        <taxon>Sphingobacteriia</taxon>
        <taxon>Sphingobacteriales</taxon>
        <taxon>Sphingobacteriaceae</taxon>
        <taxon>Pedobacter</taxon>
    </lineage>
</organism>
<dbReference type="EMBL" id="JACHCE010000004">
    <property type="protein sequence ID" value="MBB5636808.1"/>
    <property type="molecule type" value="Genomic_DNA"/>
</dbReference>
<reference evidence="3 4" key="1">
    <citation type="submission" date="2020-08" db="EMBL/GenBank/DDBJ databases">
        <title>Genomic Encyclopedia of Type Strains, Phase IV (KMG-V): Genome sequencing to study the core and pangenomes of soil and plant-associated prokaryotes.</title>
        <authorList>
            <person name="Whitman W."/>
        </authorList>
    </citation>
    <scope>NUCLEOTIDE SEQUENCE [LARGE SCALE GENOMIC DNA]</scope>
    <source>
        <strain evidence="3 4">S3M1</strain>
    </source>
</reference>